<evidence type="ECO:0000256" key="3">
    <source>
        <dbReference type="SAM" id="MobiDB-lite"/>
    </source>
</evidence>
<reference evidence="9 11" key="1">
    <citation type="submission" date="2018-09" db="EMBL/GenBank/DDBJ databases">
        <title>Genomic investigation of the strawberry pathogen Phytophthora fragariae indicates pathogenicity is determined by transcriptional variation in three key races.</title>
        <authorList>
            <person name="Adams T.M."/>
            <person name="Armitage A.D."/>
            <person name="Sobczyk M.K."/>
            <person name="Bates H.J."/>
            <person name="Dunwell J.M."/>
            <person name="Nellist C.F."/>
            <person name="Harrison R.J."/>
        </authorList>
    </citation>
    <scope>NUCLEOTIDE SEQUENCE [LARGE SCALE GENOMIC DNA]</scope>
    <source>
        <strain evidence="7 9">SCRP249</strain>
        <strain evidence="6 11">SCRP324</strain>
        <strain evidence="8 10">SCRP333</strain>
    </source>
</reference>
<evidence type="ECO:0000259" key="5">
    <source>
        <dbReference type="PROSITE" id="PS50157"/>
    </source>
</evidence>
<feature type="compositionally biased region" description="Low complexity" evidence="3">
    <location>
        <begin position="248"/>
        <end position="258"/>
    </location>
</feature>
<evidence type="ECO:0000313" key="9">
    <source>
        <dbReference type="Proteomes" id="UP000429607"/>
    </source>
</evidence>
<dbReference type="EMBL" id="QXFV01000471">
    <property type="protein sequence ID" value="KAE9036581.1"/>
    <property type="molecule type" value="Genomic_DNA"/>
</dbReference>
<dbReference type="EMBL" id="QXFT01000115">
    <property type="protein sequence ID" value="KAE9354515.1"/>
    <property type="molecule type" value="Genomic_DNA"/>
</dbReference>
<gene>
    <name evidence="7" type="ORF">PR001_g8760</name>
    <name evidence="6" type="ORF">PR002_g9210</name>
    <name evidence="8" type="ORF">PR003_g3317</name>
</gene>
<name>A0A6A3MLC0_9STRA</name>
<feature type="region of interest" description="Disordered" evidence="3">
    <location>
        <begin position="242"/>
        <end position="266"/>
    </location>
</feature>
<dbReference type="AlphaFoldDB" id="A0A6A3MLC0"/>
<dbReference type="Proteomes" id="UP000435112">
    <property type="component" value="Unassembled WGS sequence"/>
</dbReference>
<evidence type="ECO:0000313" key="11">
    <source>
        <dbReference type="Proteomes" id="UP000435112"/>
    </source>
</evidence>
<evidence type="ECO:0000259" key="4">
    <source>
        <dbReference type="PROSITE" id="PS50119"/>
    </source>
</evidence>
<keyword evidence="10" id="KW-1185">Reference proteome</keyword>
<keyword evidence="2" id="KW-0175">Coiled coil</keyword>
<keyword evidence="1" id="KW-0862">Zinc</keyword>
<dbReference type="GO" id="GO:0008270">
    <property type="term" value="F:zinc ion binding"/>
    <property type="evidence" value="ECO:0007669"/>
    <property type="project" value="UniProtKB-KW"/>
</dbReference>
<proteinExistence type="predicted"/>
<dbReference type="InterPro" id="IPR013087">
    <property type="entry name" value="Znf_C2H2_type"/>
</dbReference>
<dbReference type="InterPro" id="IPR000315">
    <property type="entry name" value="Znf_B-box"/>
</dbReference>
<evidence type="ECO:0000313" key="10">
    <source>
        <dbReference type="Proteomes" id="UP000434957"/>
    </source>
</evidence>
<accession>A0A6A3MLC0</accession>
<dbReference type="PROSITE" id="PS50119">
    <property type="entry name" value="ZF_BBOX"/>
    <property type="match status" value="2"/>
</dbReference>
<protein>
    <recommendedName>
        <fullName evidence="12">B box-type domain-containing protein</fullName>
    </recommendedName>
</protein>
<feature type="domain" description="C2H2-type" evidence="5">
    <location>
        <begin position="36"/>
        <end position="69"/>
    </location>
</feature>
<evidence type="ECO:0000256" key="1">
    <source>
        <dbReference type="PROSITE-ProRule" id="PRU00024"/>
    </source>
</evidence>
<comment type="caution">
    <text evidence="6">The sequence shown here is derived from an EMBL/GenBank/DDBJ whole genome shotgun (WGS) entry which is preliminary data.</text>
</comment>
<organism evidence="6 11">
    <name type="scientific">Phytophthora rubi</name>
    <dbReference type="NCBI Taxonomy" id="129364"/>
    <lineage>
        <taxon>Eukaryota</taxon>
        <taxon>Sar</taxon>
        <taxon>Stramenopiles</taxon>
        <taxon>Oomycota</taxon>
        <taxon>Peronosporomycetes</taxon>
        <taxon>Peronosporales</taxon>
        <taxon>Peronosporaceae</taxon>
        <taxon>Phytophthora</taxon>
    </lineage>
</organism>
<feature type="coiled-coil region" evidence="2">
    <location>
        <begin position="415"/>
        <end position="463"/>
    </location>
</feature>
<dbReference type="Proteomes" id="UP000434957">
    <property type="component" value="Unassembled WGS sequence"/>
</dbReference>
<dbReference type="PROSITE" id="PS50157">
    <property type="entry name" value="ZINC_FINGER_C2H2_2"/>
    <property type="match status" value="1"/>
</dbReference>
<feature type="domain" description="B box-type" evidence="4">
    <location>
        <begin position="79"/>
        <end position="118"/>
    </location>
</feature>
<dbReference type="Proteomes" id="UP000429607">
    <property type="component" value="Unassembled WGS sequence"/>
</dbReference>
<dbReference type="CDD" id="cd19757">
    <property type="entry name" value="Bbox1"/>
    <property type="match status" value="2"/>
</dbReference>
<feature type="domain" description="B box-type" evidence="4">
    <location>
        <begin position="21"/>
        <end position="65"/>
    </location>
</feature>
<sequence length="490" mass="54857">MQPLEEQEDPSFASVQEPAQLQRPHCDQCRVAIADYECQRCVQHFCRQCELDVHHRLAALAMKHEESKGDGRPHQEFLKWISACQECGQKTMEFFCVNCHMYQCENCCASKHLQPESHFFFCVEGSSPRMFPFASWNLMFVEMVKMSKGDLQDKAAAAEVAADQANKTAEEVPEEKYSATAAARVKMEKAAATPSDTAAALGNLSLTGTGSADIPQSIAEEPESQAKPSSRVNTTSIVDLTLDDDSDSQTSTSSHSPSQPQIKEEVRVKSESAWLTSAAAAQENPVLDVDELMEKLMGDDEDPILRSMVGEYNQHSEKIYGIKQDYDEAIKKTKELSSAQPMDMNEVRKASARSKTLRQDLVKAEKARDGVVANIVMYLKFDPEELNSFLETCTADVPYAQDASHRKCGALEANIRSNLENIQRIQRNMDELINMKKDAFEEVKRLGAEIAQGEEEVRQLDKERQKEFLSLCQFSKRIQTAVREMAAGAQ</sequence>
<evidence type="ECO:0000313" key="6">
    <source>
        <dbReference type="EMBL" id="KAE9032369.1"/>
    </source>
</evidence>
<keyword evidence="1" id="KW-0863">Zinc-finger</keyword>
<evidence type="ECO:0000313" key="7">
    <source>
        <dbReference type="EMBL" id="KAE9036581.1"/>
    </source>
</evidence>
<evidence type="ECO:0008006" key="12">
    <source>
        <dbReference type="Google" id="ProtNLM"/>
    </source>
</evidence>
<evidence type="ECO:0000313" key="8">
    <source>
        <dbReference type="EMBL" id="KAE9354515.1"/>
    </source>
</evidence>
<dbReference type="EMBL" id="QXFU01000486">
    <property type="protein sequence ID" value="KAE9032369.1"/>
    <property type="molecule type" value="Genomic_DNA"/>
</dbReference>
<dbReference type="OrthoDB" id="165690at2759"/>
<keyword evidence="1" id="KW-0479">Metal-binding</keyword>
<evidence type="ECO:0000256" key="2">
    <source>
        <dbReference type="SAM" id="Coils"/>
    </source>
</evidence>